<evidence type="ECO:0000256" key="4">
    <source>
        <dbReference type="SAM" id="Phobius"/>
    </source>
</evidence>
<dbReference type="SUPFAM" id="SSF103088">
    <property type="entry name" value="OmpA-like"/>
    <property type="match status" value="1"/>
</dbReference>
<keyword evidence="4" id="KW-1133">Transmembrane helix</keyword>
<dbReference type="PANTHER" id="PTHR30329">
    <property type="entry name" value="STATOR ELEMENT OF FLAGELLAR MOTOR COMPLEX"/>
    <property type="match status" value="1"/>
</dbReference>
<comment type="subcellular location">
    <subcellularLocation>
        <location evidence="1">Membrane</location>
    </subcellularLocation>
</comment>
<feature type="transmembrane region" description="Helical" evidence="4">
    <location>
        <begin position="37"/>
        <end position="59"/>
    </location>
</feature>
<accession>A0A4R9M148</accession>
<dbReference type="InterPro" id="IPR025713">
    <property type="entry name" value="MotB-like_N_dom"/>
</dbReference>
<keyword evidence="2 4" id="KW-0812">Transmembrane</keyword>
<dbReference type="GO" id="GO:0016020">
    <property type="term" value="C:membrane"/>
    <property type="evidence" value="ECO:0007669"/>
    <property type="project" value="UniProtKB-SubCell"/>
</dbReference>
<sequence>MGIFTFLLSRVEGFPLRRRRFGRSSASEEENVHGQERWLLTYADMITLLLGLFIILYAISKVDSKRLTEVATEIKKGFGLNLSSMGIIVEGGSGILENDSMEPKTPVYRLWEKIGYALKSLKEKAKLKLGLAETEELKLTFLTPDLSSENIADDDPDLEFAFAQLSELSKGMDIDIVVRVQIPYEKSLDQSKFQNSWDYHSHRASLVAEKLVTRYGIPKEQVSVQGYAVFQKSNDADTPEKKAKDERIEILIRKKESSQ</sequence>
<evidence type="ECO:0000256" key="2">
    <source>
        <dbReference type="ARBA" id="ARBA00022692"/>
    </source>
</evidence>
<evidence type="ECO:0000313" key="7">
    <source>
        <dbReference type="Proteomes" id="UP000298058"/>
    </source>
</evidence>
<reference evidence="6" key="1">
    <citation type="journal article" date="2019" name="PLoS Negl. Trop. Dis.">
        <title>Revisiting the worldwide diversity of Leptospira species in the environment.</title>
        <authorList>
            <person name="Vincent A.T."/>
            <person name="Schiettekatte O."/>
            <person name="Bourhy P."/>
            <person name="Veyrier F.J."/>
            <person name="Picardeau M."/>
        </authorList>
    </citation>
    <scope>NUCLEOTIDE SEQUENCE [LARGE SCALE GENOMIC DNA]</scope>
    <source>
        <strain evidence="6">201300427</strain>
    </source>
</reference>
<dbReference type="Proteomes" id="UP000298058">
    <property type="component" value="Unassembled WGS sequence"/>
</dbReference>
<dbReference type="AlphaFoldDB" id="A0A4R9M148"/>
<gene>
    <name evidence="6" type="ORF">EHS15_04165</name>
</gene>
<dbReference type="OrthoDB" id="9815217at2"/>
<keyword evidence="6" id="KW-0969">Cilium</keyword>
<keyword evidence="3 4" id="KW-0472">Membrane</keyword>
<comment type="caution">
    <text evidence="6">The sequence shown here is derived from an EMBL/GenBank/DDBJ whole genome shotgun (WGS) entry which is preliminary data.</text>
</comment>
<evidence type="ECO:0000256" key="1">
    <source>
        <dbReference type="ARBA" id="ARBA00004370"/>
    </source>
</evidence>
<evidence type="ECO:0000256" key="3">
    <source>
        <dbReference type="ARBA" id="ARBA00023136"/>
    </source>
</evidence>
<evidence type="ECO:0000313" key="6">
    <source>
        <dbReference type="EMBL" id="TGN20413.1"/>
    </source>
</evidence>
<evidence type="ECO:0000259" key="5">
    <source>
        <dbReference type="Pfam" id="PF13677"/>
    </source>
</evidence>
<dbReference type="Pfam" id="PF13677">
    <property type="entry name" value="MotB_plug"/>
    <property type="match status" value="1"/>
</dbReference>
<keyword evidence="6" id="KW-0966">Cell projection</keyword>
<proteinExistence type="predicted"/>
<protein>
    <submittedName>
        <fullName evidence="6">Endoflagellar motor protein</fullName>
    </submittedName>
</protein>
<dbReference type="Gene3D" id="3.30.1330.60">
    <property type="entry name" value="OmpA-like domain"/>
    <property type="match status" value="1"/>
</dbReference>
<keyword evidence="7" id="KW-1185">Reference proteome</keyword>
<dbReference type="EMBL" id="RQHW01000013">
    <property type="protein sequence ID" value="TGN20413.1"/>
    <property type="molecule type" value="Genomic_DNA"/>
</dbReference>
<dbReference type="PANTHER" id="PTHR30329:SF21">
    <property type="entry name" value="LIPOPROTEIN YIAD-RELATED"/>
    <property type="match status" value="1"/>
</dbReference>
<keyword evidence="6" id="KW-0282">Flagellum</keyword>
<organism evidence="6 7">
    <name type="scientific">Leptospira idonii</name>
    <dbReference type="NCBI Taxonomy" id="1193500"/>
    <lineage>
        <taxon>Bacteria</taxon>
        <taxon>Pseudomonadati</taxon>
        <taxon>Spirochaetota</taxon>
        <taxon>Spirochaetia</taxon>
        <taxon>Leptospirales</taxon>
        <taxon>Leptospiraceae</taxon>
        <taxon>Leptospira</taxon>
    </lineage>
</organism>
<dbReference type="InterPro" id="IPR036737">
    <property type="entry name" value="OmpA-like_sf"/>
</dbReference>
<name>A0A4R9M148_9LEPT</name>
<dbReference type="InterPro" id="IPR050330">
    <property type="entry name" value="Bact_OuterMem_StrucFunc"/>
</dbReference>
<feature type="domain" description="Motility protein B-like N-terminal" evidence="5">
    <location>
        <begin position="27"/>
        <end position="78"/>
    </location>
</feature>